<name>A0A926HR46_9FIRM</name>
<dbReference type="EMBL" id="JACRSN010000006">
    <property type="protein sequence ID" value="MBC8533389.1"/>
    <property type="molecule type" value="Genomic_DNA"/>
</dbReference>
<reference evidence="1" key="1">
    <citation type="submission" date="2020-08" db="EMBL/GenBank/DDBJ databases">
        <title>Genome public.</title>
        <authorList>
            <person name="Liu C."/>
            <person name="Sun Q."/>
        </authorList>
    </citation>
    <scope>NUCLEOTIDE SEQUENCE</scope>
    <source>
        <strain evidence="1">NSJ-40</strain>
    </source>
</reference>
<organism evidence="1 2">
    <name type="scientific">Yeguia hominis</name>
    <dbReference type="NCBI Taxonomy" id="2763662"/>
    <lineage>
        <taxon>Bacteria</taxon>
        <taxon>Bacillati</taxon>
        <taxon>Bacillota</taxon>
        <taxon>Clostridia</taxon>
        <taxon>Eubacteriales</taxon>
        <taxon>Yeguiaceae</taxon>
        <taxon>Yeguia</taxon>
    </lineage>
</organism>
<accession>A0A926HR46</accession>
<evidence type="ECO:0000313" key="1">
    <source>
        <dbReference type="EMBL" id="MBC8533389.1"/>
    </source>
</evidence>
<keyword evidence="2" id="KW-1185">Reference proteome</keyword>
<protein>
    <submittedName>
        <fullName evidence="1">Uncharacterized protein</fullName>
    </submittedName>
</protein>
<dbReference type="RefSeq" id="WP_249318754.1">
    <property type="nucleotide sequence ID" value="NZ_JACRSN010000006.1"/>
</dbReference>
<dbReference type="AlphaFoldDB" id="A0A926HR46"/>
<comment type="caution">
    <text evidence="1">The sequence shown here is derived from an EMBL/GenBank/DDBJ whole genome shotgun (WGS) entry which is preliminary data.</text>
</comment>
<dbReference type="Proteomes" id="UP000651482">
    <property type="component" value="Unassembled WGS sequence"/>
</dbReference>
<evidence type="ECO:0000313" key="2">
    <source>
        <dbReference type="Proteomes" id="UP000651482"/>
    </source>
</evidence>
<proteinExistence type="predicted"/>
<sequence length="239" mass="26358">MIDFQLPQITGRETQAQLREIKAYLFQLSEQLRFALGHLDEENFTPALQTQYRAAVQSAQKAGAEIEALAGEIIRNASQIRKDCETSISESEASILASVRQQYLAQSDRETLRQELLSSVDLSAEALDASFSRKYSTTFGDLLAETKAFSEAKAFYQTNIRLDAEGIHIRKAESPFEALFTNDRLAFLQNGVEVAYISDKKLHITEAGILDGMTVGVSGVTPVYRLAASPTGLNLTKEG</sequence>
<gene>
    <name evidence="1" type="ORF">IAG03_05085</name>
</gene>